<sequence>MAFPAEDELFDIVSAGCPVGEVVTAPLLPVVLFCGAITPEAPGAEGATGVAAGACAEAPPARRLKAAAAART</sequence>
<proteinExistence type="predicted"/>
<evidence type="ECO:0000313" key="1">
    <source>
        <dbReference type="EMBL" id="AIQ88253.1"/>
    </source>
</evidence>
<dbReference type="EMBL" id="CP003811">
    <property type="protein sequence ID" value="AIQ88253.1"/>
    <property type="molecule type" value="Genomic_DNA"/>
</dbReference>
<dbReference type="KEGG" id="mor:MOC_0498"/>
<name>A0A089NQW2_9HYPH</name>
<gene>
    <name evidence="1" type="ORF">MOC_0498</name>
</gene>
<protein>
    <submittedName>
        <fullName evidence="1">Protein of unassigned function</fullName>
    </submittedName>
</protein>
<dbReference type="Proteomes" id="UP000029492">
    <property type="component" value="Chromosome"/>
</dbReference>
<reference evidence="1 2" key="1">
    <citation type="journal article" date="2014" name="PLoS ONE">
        <title>Genome Information of Methylobacterium oryzae, a Plant-Probiotic Methylotroph in the Phyllosphere.</title>
        <authorList>
            <person name="Kwak M.J."/>
            <person name="Jeong H."/>
            <person name="Madhaiyan M."/>
            <person name="Lee Y."/>
            <person name="Sa T.M."/>
            <person name="Oh T.K."/>
            <person name="Kim J.F."/>
        </authorList>
    </citation>
    <scope>NUCLEOTIDE SEQUENCE [LARGE SCALE GENOMIC DNA]</scope>
    <source>
        <strain evidence="1 2">CBMB20</strain>
    </source>
</reference>
<keyword evidence="2" id="KW-1185">Reference proteome</keyword>
<organism evidence="1 2">
    <name type="scientific">Methylobacterium oryzae CBMB20</name>
    <dbReference type="NCBI Taxonomy" id="693986"/>
    <lineage>
        <taxon>Bacteria</taxon>
        <taxon>Pseudomonadati</taxon>
        <taxon>Pseudomonadota</taxon>
        <taxon>Alphaproteobacteria</taxon>
        <taxon>Hyphomicrobiales</taxon>
        <taxon>Methylobacteriaceae</taxon>
        <taxon>Methylobacterium</taxon>
    </lineage>
</organism>
<dbReference type="AlphaFoldDB" id="A0A089NQW2"/>
<accession>A0A089NQW2</accession>
<evidence type="ECO:0000313" key="2">
    <source>
        <dbReference type="Proteomes" id="UP000029492"/>
    </source>
</evidence>
<dbReference type="HOGENOM" id="CLU_2717762_0_0_5"/>